<keyword evidence="2 8" id="KW-0812">Transmembrane</keyword>
<dbReference type="InterPro" id="IPR051292">
    <property type="entry name" value="Xyl/GlcA_transferase"/>
</dbReference>
<evidence type="ECO:0000313" key="10">
    <source>
        <dbReference type="Proteomes" id="UP001473302"/>
    </source>
</evidence>
<evidence type="ECO:0000256" key="6">
    <source>
        <dbReference type="ARBA" id="ARBA00023180"/>
    </source>
</evidence>
<comment type="subcellular location">
    <subcellularLocation>
        <location evidence="1">Membrane</location>
        <topology evidence="1">Single-pass type II membrane protein</topology>
    </subcellularLocation>
</comment>
<organism evidence="9 10">
    <name type="scientific">Mucor flavus</name>
    <dbReference type="NCBI Taxonomy" id="439312"/>
    <lineage>
        <taxon>Eukaryota</taxon>
        <taxon>Fungi</taxon>
        <taxon>Fungi incertae sedis</taxon>
        <taxon>Mucoromycota</taxon>
        <taxon>Mucoromycotina</taxon>
        <taxon>Mucoromycetes</taxon>
        <taxon>Mucorales</taxon>
        <taxon>Mucorineae</taxon>
        <taxon>Mucoraceae</taxon>
        <taxon>Mucor</taxon>
    </lineage>
</organism>
<evidence type="ECO:0000256" key="2">
    <source>
        <dbReference type="ARBA" id="ARBA00022692"/>
    </source>
</evidence>
<comment type="caution">
    <text evidence="9">The sequence shown here is derived from an EMBL/GenBank/DDBJ whole genome shotgun (WGS) entry which is preliminary data.</text>
</comment>
<keyword evidence="5 8" id="KW-0472">Membrane</keyword>
<evidence type="ECO:0000256" key="8">
    <source>
        <dbReference type="SAM" id="Phobius"/>
    </source>
</evidence>
<gene>
    <name evidence="9" type="ORF">MFLAVUS_010703</name>
</gene>
<feature type="transmembrane region" description="Helical" evidence="8">
    <location>
        <begin position="66"/>
        <end position="90"/>
    </location>
</feature>
<dbReference type="PANTHER" id="PTHR12270:SF25">
    <property type="entry name" value="GLYCOSYLTRANSFERASE-LIKE PROTEIN LARGE"/>
    <property type="match status" value="1"/>
</dbReference>
<evidence type="ECO:0000256" key="3">
    <source>
        <dbReference type="ARBA" id="ARBA00022968"/>
    </source>
</evidence>
<sequence>MSTRTTEPRPHGGLFHQRKPSLTTICPPPDKRPEKRRNSSQYTIIRTNSYKPAWFTKISNMPVIKLVGWTYIIICFCLSTIHLITSFSLLDPNAVRGPKIDWDKILLEKHQSWSTLEEISPEMRSSKMFSKSAANNDFIRPYWFTASIKPSKDALTLNTVLTLKDWDYLIQLAELYEGPISAALLLPSTENLNNEISIQQLTDIRNDYETTVALRRHVDIHLILQPGGLTEDGTTIATGSYQESRNLARLFSRTEFVALVPVATLWMTDIMDSIKKYHDILRSGDLLILPTFGFPNYEGVETDLWPIDKQSIIEWVEEGQLGLLDYNYELNNGPSSYGTWKDAKDPYLVPTYEFNYGPIFISTRLNHPWCEERFEDHLPSCIYTKYLAGAKLWVMPNDYAIRTGQEPSDTLESLQQKKNQNKIARKYRIEQCVFYARQFDQYGVFGTEKADHVKQECSIALSSLQKQKMISNILDLEN</sequence>
<feature type="region of interest" description="Disordered" evidence="7">
    <location>
        <begin position="1"/>
        <end position="40"/>
    </location>
</feature>
<accession>A0ABP9ZDJ8</accession>
<evidence type="ECO:0000256" key="7">
    <source>
        <dbReference type="SAM" id="MobiDB-lite"/>
    </source>
</evidence>
<evidence type="ECO:0000313" key="9">
    <source>
        <dbReference type="EMBL" id="GAA5817161.1"/>
    </source>
</evidence>
<dbReference type="EMBL" id="BAABUK010000038">
    <property type="protein sequence ID" value="GAA5817161.1"/>
    <property type="molecule type" value="Genomic_DNA"/>
</dbReference>
<dbReference type="Proteomes" id="UP001473302">
    <property type="component" value="Unassembled WGS sequence"/>
</dbReference>
<keyword evidence="6" id="KW-0325">Glycoprotein</keyword>
<keyword evidence="10" id="KW-1185">Reference proteome</keyword>
<evidence type="ECO:0000256" key="5">
    <source>
        <dbReference type="ARBA" id="ARBA00023136"/>
    </source>
</evidence>
<dbReference type="PANTHER" id="PTHR12270">
    <property type="entry name" value="GLYCOSYLTRANSFERASE-RELATED"/>
    <property type="match status" value="1"/>
</dbReference>
<dbReference type="Pfam" id="PF13896">
    <property type="entry name" value="Glyco_transf_49"/>
    <property type="match status" value="1"/>
</dbReference>
<feature type="compositionally biased region" description="Basic and acidic residues" evidence="7">
    <location>
        <begin position="1"/>
        <end position="10"/>
    </location>
</feature>
<protein>
    <recommendedName>
        <fullName evidence="11">Glycosyltransferase family 49 protein</fullName>
    </recommendedName>
</protein>
<evidence type="ECO:0000256" key="1">
    <source>
        <dbReference type="ARBA" id="ARBA00004606"/>
    </source>
</evidence>
<reference evidence="9 10" key="1">
    <citation type="submission" date="2024-04" db="EMBL/GenBank/DDBJ databases">
        <title>genome sequences of Mucor flavus KT1a and Helicostylum pulchrum KT1b strains isolated from the surface of a dry-aged beef.</title>
        <authorList>
            <person name="Toyotome T."/>
            <person name="Hosono M."/>
            <person name="Torimaru M."/>
            <person name="Fukuda K."/>
            <person name="Mikami N."/>
        </authorList>
    </citation>
    <scope>NUCLEOTIDE SEQUENCE [LARGE SCALE GENOMIC DNA]</scope>
    <source>
        <strain evidence="9 10">KT1a</strain>
    </source>
</reference>
<name>A0ABP9ZDJ8_9FUNG</name>
<keyword evidence="3" id="KW-0735">Signal-anchor</keyword>
<evidence type="ECO:0008006" key="11">
    <source>
        <dbReference type="Google" id="ProtNLM"/>
    </source>
</evidence>
<proteinExistence type="predicted"/>
<evidence type="ECO:0000256" key="4">
    <source>
        <dbReference type="ARBA" id="ARBA00022989"/>
    </source>
</evidence>
<keyword evidence="4 8" id="KW-1133">Transmembrane helix</keyword>